<feature type="compositionally biased region" description="Polar residues" evidence="1">
    <location>
        <begin position="192"/>
        <end position="207"/>
    </location>
</feature>
<feature type="domain" description="PDZ" evidence="2">
    <location>
        <begin position="353"/>
        <end position="420"/>
    </location>
</feature>
<comment type="caution">
    <text evidence="3">The sequence shown here is derived from an EMBL/GenBank/DDBJ whole genome shotgun (WGS) entry which is preliminary data.</text>
</comment>
<dbReference type="PANTHER" id="PTHR19964:SF93">
    <property type="entry name" value="INACTIVATION-NO-AFTER-POTENTIAL D PROTEIN"/>
    <property type="match status" value="1"/>
</dbReference>
<feature type="compositionally biased region" description="Basic and acidic residues" evidence="1">
    <location>
        <begin position="249"/>
        <end position="276"/>
    </location>
</feature>
<feature type="compositionally biased region" description="Basic and acidic residues" evidence="1">
    <location>
        <begin position="177"/>
        <end position="190"/>
    </location>
</feature>
<organism evidence="3 4">
    <name type="scientific">Ancylostoma caninum</name>
    <name type="common">Dog hookworm</name>
    <dbReference type="NCBI Taxonomy" id="29170"/>
    <lineage>
        <taxon>Eukaryota</taxon>
        <taxon>Metazoa</taxon>
        <taxon>Ecdysozoa</taxon>
        <taxon>Nematoda</taxon>
        <taxon>Chromadorea</taxon>
        <taxon>Rhabditida</taxon>
        <taxon>Rhabditina</taxon>
        <taxon>Rhabditomorpha</taxon>
        <taxon>Strongyloidea</taxon>
        <taxon>Ancylostomatidae</taxon>
        <taxon>Ancylostomatinae</taxon>
        <taxon>Ancylostoma</taxon>
    </lineage>
</organism>
<dbReference type="Proteomes" id="UP000252519">
    <property type="component" value="Unassembled WGS sequence"/>
</dbReference>
<proteinExistence type="predicted"/>
<dbReference type="PANTHER" id="PTHR19964">
    <property type="entry name" value="MULTIPLE PDZ DOMAIN PROTEIN"/>
    <property type="match status" value="1"/>
</dbReference>
<dbReference type="PROSITE" id="PS50106">
    <property type="entry name" value="PDZ"/>
    <property type="match status" value="2"/>
</dbReference>
<protein>
    <recommendedName>
        <fullName evidence="2">PDZ domain-containing protein</fullName>
    </recommendedName>
</protein>
<feature type="region of interest" description="Disordered" evidence="1">
    <location>
        <begin position="122"/>
        <end position="329"/>
    </location>
</feature>
<dbReference type="Pfam" id="PF00595">
    <property type="entry name" value="PDZ"/>
    <property type="match status" value="1"/>
</dbReference>
<dbReference type="InterPro" id="IPR036034">
    <property type="entry name" value="PDZ_sf"/>
</dbReference>
<accession>A0A368H2D2</accession>
<name>A0A368H2D2_ANCCA</name>
<dbReference type="Gene3D" id="2.30.42.10">
    <property type="match status" value="2"/>
</dbReference>
<feature type="domain" description="PDZ" evidence="2">
    <location>
        <begin position="18"/>
        <end position="114"/>
    </location>
</feature>
<reference evidence="3 4" key="1">
    <citation type="submission" date="2014-10" db="EMBL/GenBank/DDBJ databases">
        <title>Draft genome of the hookworm Ancylostoma caninum.</title>
        <authorList>
            <person name="Mitreva M."/>
        </authorList>
    </citation>
    <scope>NUCLEOTIDE SEQUENCE [LARGE SCALE GENOMIC DNA]</scope>
    <source>
        <strain evidence="3 4">Baltimore</strain>
    </source>
</reference>
<sequence length="460" mass="49829">MFQAKQVARSKFWGEARTVVLQREPNKSFGISIVGGRVEVSQKGGLPGTGNTVSGIFIKSVLPNSPAGRSGMMNMGDRVISVNDIDLREATHEQAVNAIKNATNPVRFVLQSLHSFTPQQHMISSASNSTVGSAPVEISKPEEPPPPAKTESPVPAPQASQSPQKEVLAEVVEEEAVEHSEEKKEEHPAEQKSVSSRQASQDQQSPTKRQKSQEENEVESPSKKSVKSVKSVTSEQRRESPQGVQLEKQTSKEPLVKQESMRKRDSLRSEEFRKESGPLIVSDVSSSEAHEEEPSTSTAAQFAPSTSSEPATPSSSAAELPKDPDDTEEETKFGYTLKKIQRKYGHLAGTVMLVSCERVPEAGLGISLAGNRDRDKNSTFVLSAKVQCPLTVRAGDELLEVNGRVLVGHPHVVASSIIRQCCDKGEGLEIVVCRRDGSMDDVAVRSAEQSTATESDQVSK</sequence>
<evidence type="ECO:0000259" key="2">
    <source>
        <dbReference type="PROSITE" id="PS50106"/>
    </source>
</evidence>
<dbReference type="OrthoDB" id="438726at2759"/>
<dbReference type="InterPro" id="IPR051342">
    <property type="entry name" value="PDZ_scaffold"/>
</dbReference>
<keyword evidence="4" id="KW-1185">Reference proteome</keyword>
<dbReference type="STRING" id="29170.A0A368H2D2"/>
<gene>
    <name evidence="3" type="ORF">ANCCAN_04492</name>
</gene>
<feature type="compositionally biased region" description="Low complexity" evidence="1">
    <location>
        <begin position="149"/>
        <end position="170"/>
    </location>
</feature>
<dbReference type="AlphaFoldDB" id="A0A368H2D2"/>
<dbReference type="CDD" id="cd06671">
    <property type="entry name" value="PDZ7_MUPP1-PD6_PATJ-like"/>
    <property type="match status" value="1"/>
</dbReference>
<evidence type="ECO:0000313" key="4">
    <source>
        <dbReference type="Proteomes" id="UP000252519"/>
    </source>
</evidence>
<dbReference type="EMBL" id="JOJR01000034">
    <property type="protein sequence ID" value="RCN49407.1"/>
    <property type="molecule type" value="Genomic_DNA"/>
</dbReference>
<feature type="compositionally biased region" description="Polar residues" evidence="1">
    <location>
        <begin position="122"/>
        <end position="132"/>
    </location>
</feature>
<evidence type="ECO:0000256" key="1">
    <source>
        <dbReference type="SAM" id="MobiDB-lite"/>
    </source>
</evidence>
<feature type="compositionally biased region" description="Low complexity" evidence="1">
    <location>
        <begin position="303"/>
        <end position="319"/>
    </location>
</feature>
<evidence type="ECO:0000313" key="3">
    <source>
        <dbReference type="EMBL" id="RCN49407.1"/>
    </source>
</evidence>
<dbReference type="SUPFAM" id="SSF50156">
    <property type="entry name" value="PDZ domain-like"/>
    <property type="match status" value="2"/>
</dbReference>
<dbReference type="InterPro" id="IPR001478">
    <property type="entry name" value="PDZ"/>
</dbReference>
<dbReference type="SMART" id="SM00228">
    <property type="entry name" value="PDZ"/>
    <property type="match status" value="2"/>
</dbReference>